<comment type="domain">
    <text evidence="5">The Q motif is unique to and characteristic of the DEAD box family of RNA helicases and controls ATP binding and hydrolysis.</text>
</comment>
<evidence type="ECO:0000256" key="4">
    <source>
        <dbReference type="ARBA" id="ARBA00022884"/>
    </source>
</evidence>
<comment type="similarity">
    <text evidence="5">Belongs to the DEAD box helicase family.</text>
</comment>
<reference evidence="9" key="1">
    <citation type="submission" date="2023-01" db="EMBL/GenBank/DDBJ databases">
        <title>Metagenome sequencing of chrysophaentin producing Chrysophaeum taylorii.</title>
        <authorList>
            <person name="Davison J."/>
            <person name="Bewley C."/>
        </authorList>
    </citation>
    <scope>NUCLEOTIDE SEQUENCE</scope>
    <source>
        <strain evidence="9">NIES-1699</strain>
    </source>
</reference>
<evidence type="ECO:0000313" key="10">
    <source>
        <dbReference type="Proteomes" id="UP001230188"/>
    </source>
</evidence>
<accession>A0AAD7UCD8</accession>
<evidence type="ECO:0000256" key="6">
    <source>
        <dbReference type="SAM" id="MobiDB-lite"/>
    </source>
</evidence>
<evidence type="ECO:0000256" key="5">
    <source>
        <dbReference type="RuleBase" id="RU365068"/>
    </source>
</evidence>
<dbReference type="PANTHER" id="PTHR24031">
    <property type="entry name" value="RNA HELICASE"/>
    <property type="match status" value="1"/>
</dbReference>
<feature type="compositionally biased region" description="Gly residues" evidence="6">
    <location>
        <begin position="570"/>
        <end position="598"/>
    </location>
</feature>
<dbReference type="EC" id="3.6.4.13" evidence="5"/>
<comment type="catalytic activity">
    <reaction evidence="5">
        <text>ATP + H2O = ADP + phosphate + H(+)</text>
        <dbReference type="Rhea" id="RHEA:13065"/>
        <dbReference type="ChEBI" id="CHEBI:15377"/>
        <dbReference type="ChEBI" id="CHEBI:15378"/>
        <dbReference type="ChEBI" id="CHEBI:30616"/>
        <dbReference type="ChEBI" id="CHEBI:43474"/>
        <dbReference type="ChEBI" id="CHEBI:456216"/>
        <dbReference type="EC" id="3.6.4.13"/>
    </reaction>
</comment>
<protein>
    <recommendedName>
        <fullName evidence="5">ATP-dependent RNA helicase</fullName>
        <ecNumber evidence="5">3.6.4.13</ecNumber>
    </recommendedName>
</protein>
<dbReference type="Pfam" id="PF00271">
    <property type="entry name" value="Helicase_C"/>
    <property type="match status" value="1"/>
</dbReference>
<dbReference type="GO" id="GO:0003723">
    <property type="term" value="F:RNA binding"/>
    <property type="evidence" value="ECO:0007669"/>
    <property type="project" value="UniProtKB-UniRule"/>
</dbReference>
<evidence type="ECO:0000313" key="9">
    <source>
        <dbReference type="EMBL" id="KAJ8601402.1"/>
    </source>
</evidence>
<keyword evidence="5" id="KW-0347">Helicase</keyword>
<dbReference type="SMART" id="SM00487">
    <property type="entry name" value="DEXDc"/>
    <property type="match status" value="1"/>
</dbReference>
<name>A0AAD7UCD8_9STRA</name>
<dbReference type="Gene3D" id="3.40.50.300">
    <property type="entry name" value="P-loop containing nucleotide triphosphate hydrolases"/>
    <property type="match status" value="2"/>
</dbReference>
<dbReference type="InterPro" id="IPR001650">
    <property type="entry name" value="Helicase_C-like"/>
</dbReference>
<dbReference type="SMART" id="SM00490">
    <property type="entry name" value="HELICc"/>
    <property type="match status" value="1"/>
</dbReference>
<dbReference type="Proteomes" id="UP001230188">
    <property type="component" value="Unassembled WGS sequence"/>
</dbReference>
<dbReference type="CDD" id="cd18787">
    <property type="entry name" value="SF2_C_DEAD"/>
    <property type="match status" value="1"/>
</dbReference>
<dbReference type="InterPro" id="IPR014001">
    <property type="entry name" value="Helicase_ATP-bd"/>
</dbReference>
<feature type="compositionally biased region" description="Basic residues" evidence="6">
    <location>
        <begin position="14"/>
        <end position="25"/>
    </location>
</feature>
<dbReference type="AlphaFoldDB" id="A0AAD7UCD8"/>
<feature type="region of interest" description="Disordered" evidence="6">
    <location>
        <begin position="1"/>
        <end position="80"/>
    </location>
</feature>
<keyword evidence="1 5" id="KW-0547">Nucleotide-binding</keyword>
<evidence type="ECO:0000259" key="8">
    <source>
        <dbReference type="PROSITE" id="PS51194"/>
    </source>
</evidence>
<keyword evidence="3 5" id="KW-0067">ATP-binding</keyword>
<keyword evidence="2 5" id="KW-0378">Hydrolase</keyword>
<evidence type="ECO:0000256" key="1">
    <source>
        <dbReference type="ARBA" id="ARBA00022741"/>
    </source>
</evidence>
<dbReference type="SUPFAM" id="SSF52540">
    <property type="entry name" value="P-loop containing nucleoside triphosphate hydrolases"/>
    <property type="match status" value="2"/>
</dbReference>
<comment type="caution">
    <text evidence="9">The sequence shown here is derived from an EMBL/GenBank/DDBJ whole genome shotgun (WGS) entry which is preliminary data.</text>
</comment>
<feature type="compositionally biased region" description="Low complexity" evidence="6">
    <location>
        <begin position="52"/>
        <end position="77"/>
    </location>
</feature>
<feature type="domain" description="Helicase C-terminal" evidence="8">
    <location>
        <begin position="302"/>
        <end position="495"/>
    </location>
</feature>
<dbReference type="GO" id="GO:0005524">
    <property type="term" value="F:ATP binding"/>
    <property type="evidence" value="ECO:0007669"/>
    <property type="project" value="UniProtKB-UniRule"/>
</dbReference>
<dbReference type="Pfam" id="PF00270">
    <property type="entry name" value="DEAD"/>
    <property type="match status" value="1"/>
</dbReference>
<comment type="function">
    <text evidence="5">RNA helicase.</text>
</comment>
<proteinExistence type="inferred from homology"/>
<dbReference type="PROSITE" id="PS51192">
    <property type="entry name" value="HELICASE_ATP_BIND_1"/>
    <property type="match status" value="1"/>
</dbReference>
<dbReference type="GO" id="GO:0016787">
    <property type="term" value="F:hydrolase activity"/>
    <property type="evidence" value="ECO:0007669"/>
    <property type="project" value="UniProtKB-KW"/>
</dbReference>
<evidence type="ECO:0000256" key="2">
    <source>
        <dbReference type="ARBA" id="ARBA00022801"/>
    </source>
</evidence>
<sequence>MDEAPRTDDEVQQPRKRSRNRRRGRDTKEPQAAGEGEERRGSKRSGRGGGAPPAKARAAHAGSRTSSTTRAHMTTTRFDSLRGTVSDSTLRAISEVLGYEMMTTVQVETLPICCDGRDVVAKAKTGTGKTLAFMIPALERTVAAPGDGVGALVLSPTRELAQQTYEEGRLLSRFFPPSFKLVCVVGGVPIKKDHAALAQGCDVLVATPGRLNDHVENTPGFADRLKRRLVALVFDEADQLLDMGFRPAIERLLNAIKPTAATRQTLLFSATLPSDVNAIARLAMRRDYAFVDTVVDEQTHADVEQAVSICEGKRQHSVDLALRVQRAVASDPAGHKIIVFFTTARLTQLYYELLTSAQREGYAAKTTFLEIHSRKSQSHRDKVSQRFREATGGVTLLTSDVSARGMDYPDVSSVVQFGAPADAAQYCHRIGRTGRATGKCGTGCLVLASFEQYFLADPAVAALPIARESPLVDAGSVVEAALDAAACRLPEDTVGQAYQAWLGYHNSNLRKLKWSKEHLVAEANEWAAQVCGRASPPPLKPATIGKMGLKGTPGLVKMAENGYADRRGGRGAGRGRGSAPRGGGSGSFSGGGSRRARA</sequence>
<feature type="domain" description="Helicase ATP-binding" evidence="7">
    <location>
        <begin position="110"/>
        <end position="290"/>
    </location>
</feature>
<feature type="compositionally biased region" description="Basic and acidic residues" evidence="6">
    <location>
        <begin position="1"/>
        <end position="13"/>
    </location>
</feature>
<keyword evidence="4 5" id="KW-0694">RNA-binding</keyword>
<evidence type="ECO:0000259" key="7">
    <source>
        <dbReference type="PROSITE" id="PS51192"/>
    </source>
</evidence>
<dbReference type="GO" id="GO:0003724">
    <property type="term" value="F:RNA helicase activity"/>
    <property type="evidence" value="ECO:0007669"/>
    <property type="project" value="UniProtKB-EC"/>
</dbReference>
<feature type="region of interest" description="Disordered" evidence="6">
    <location>
        <begin position="559"/>
        <end position="598"/>
    </location>
</feature>
<dbReference type="EMBL" id="JAQMWT010000435">
    <property type="protein sequence ID" value="KAJ8601402.1"/>
    <property type="molecule type" value="Genomic_DNA"/>
</dbReference>
<evidence type="ECO:0000256" key="3">
    <source>
        <dbReference type="ARBA" id="ARBA00022840"/>
    </source>
</evidence>
<gene>
    <name evidence="9" type="ORF">CTAYLR_005023</name>
</gene>
<dbReference type="InterPro" id="IPR011545">
    <property type="entry name" value="DEAD/DEAH_box_helicase_dom"/>
</dbReference>
<organism evidence="9 10">
    <name type="scientific">Chrysophaeum taylorii</name>
    <dbReference type="NCBI Taxonomy" id="2483200"/>
    <lineage>
        <taxon>Eukaryota</taxon>
        <taxon>Sar</taxon>
        <taxon>Stramenopiles</taxon>
        <taxon>Ochrophyta</taxon>
        <taxon>Pelagophyceae</taxon>
        <taxon>Pelagomonadales</taxon>
        <taxon>Pelagomonadaceae</taxon>
        <taxon>Chrysophaeum</taxon>
    </lineage>
</organism>
<dbReference type="InterPro" id="IPR027417">
    <property type="entry name" value="P-loop_NTPase"/>
</dbReference>
<keyword evidence="10" id="KW-1185">Reference proteome</keyword>
<dbReference type="PROSITE" id="PS51194">
    <property type="entry name" value="HELICASE_CTER"/>
    <property type="match status" value="1"/>
</dbReference>